<keyword evidence="2" id="KW-1185">Reference proteome</keyword>
<protein>
    <submittedName>
        <fullName evidence="1">Uncharacterized protein</fullName>
    </submittedName>
</protein>
<dbReference type="EMBL" id="BDQM01000034">
    <property type="protein sequence ID" value="GAW97436.1"/>
    <property type="molecule type" value="Genomic_DNA"/>
</dbReference>
<dbReference type="RefSeq" id="WP_057180667.1">
    <property type="nucleotide sequence ID" value="NZ_BDQM01000034.1"/>
</dbReference>
<comment type="caution">
    <text evidence="1">The sequence shown here is derived from an EMBL/GenBank/DDBJ whole genome shotgun (WGS) entry which is preliminary data.</text>
</comment>
<dbReference type="Proteomes" id="UP000197068">
    <property type="component" value="Unassembled WGS sequence"/>
</dbReference>
<reference evidence="1 2" key="1">
    <citation type="submission" date="2017-06" db="EMBL/GenBank/DDBJ databases">
        <title>Whole Genome Sequences of Colwellia marinimaniae MTCD1.</title>
        <authorList>
            <person name="Kusumoto H."/>
            <person name="Inoue M."/>
            <person name="Tanikawa K."/>
            <person name="Maeji H."/>
            <person name="Cameron J.H."/>
            <person name="Bartlett D.H."/>
        </authorList>
    </citation>
    <scope>NUCLEOTIDE SEQUENCE [LARGE SCALE GENOMIC DNA]</scope>
    <source>
        <strain evidence="1 2">MTCD1</strain>
    </source>
</reference>
<accession>A0ABQ0N0J2</accession>
<evidence type="ECO:0000313" key="1">
    <source>
        <dbReference type="EMBL" id="GAW97436.1"/>
    </source>
</evidence>
<sequence length="132" mass="15393">MIKLVVIIIYSLLLTYIVGSYAYKKGFGDSTATTTYVTLAENLVALRLLRNKTPEETLRFYESMLASNIMIHRNLLDLQSIFHRKLDNGQSEPNLEYYKAVKEYISSFPNDKFNELVINDINWLVENEEEIF</sequence>
<proteinExistence type="predicted"/>
<gene>
    <name evidence="1" type="ORF">MTCD1_03063</name>
</gene>
<organism evidence="1 2">
    <name type="scientific">Colwellia marinimaniae</name>
    <dbReference type="NCBI Taxonomy" id="1513592"/>
    <lineage>
        <taxon>Bacteria</taxon>
        <taxon>Pseudomonadati</taxon>
        <taxon>Pseudomonadota</taxon>
        <taxon>Gammaproteobacteria</taxon>
        <taxon>Alteromonadales</taxon>
        <taxon>Colwelliaceae</taxon>
        <taxon>Colwellia</taxon>
    </lineage>
</organism>
<evidence type="ECO:0000313" key="2">
    <source>
        <dbReference type="Proteomes" id="UP000197068"/>
    </source>
</evidence>
<name>A0ABQ0N0J2_9GAMM</name>